<name>A0A915HI10_ROMCU</name>
<dbReference type="Proteomes" id="UP000887565">
    <property type="component" value="Unplaced"/>
</dbReference>
<dbReference type="InterPro" id="IPR003609">
    <property type="entry name" value="Pan_app"/>
</dbReference>
<sequence length="166" mass="18602">MSTFSTLNLLICLIMMHNVKPDYQKGYNNGYQILWHQDCDFAGYDFSNSRSSPGQCVSKCTHNSDCTHFAWFNGVCYLKHSTWMKIAYAAAPKPKCICGINMPQHILLTLNFTSFLCSSHATVDPAHGFGAITASRFLAFDQNDFGAILTSDFQGYRYASKSTAYD</sequence>
<accession>A0A915HI10</accession>
<dbReference type="AlphaFoldDB" id="A0A915HI10"/>
<feature type="chain" id="PRO_5036710910" evidence="1">
    <location>
        <begin position="22"/>
        <end position="166"/>
    </location>
</feature>
<feature type="signal peptide" evidence="1">
    <location>
        <begin position="1"/>
        <end position="21"/>
    </location>
</feature>
<evidence type="ECO:0000256" key="1">
    <source>
        <dbReference type="SAM" id="SignalP"/>
    </source>
</evidence>
<reference evidence="4" key="1">
    <citation type="submission" date="2022-11" db="UniProtKB">
        <authorList>
            <consortium name="WormBaseParasite"/>
        </authorList>
    </citation>
    <scope>IDENTIFICATION</scope>
</reference>
<protein>
    <submittedName>
        <fullName evidence="4">Apple domain-containing protein</fullName>
    </submittedName>
</protein>
<dbReference type="Pfam" id="PF00024">
    <property type="entry name" value="PAN_1"/>
    <property type="match status" value="1"/>
</dbReference>
<proteinExistence type="predicted"/>
<dbReference type="WBParaSite" id="nRc.2.0.1.t01235-RA">
    <property type="protein sequence ID" value="nRc.2.0.1.t01235-RA"/>
    <property type="gene ID" value="nRc.2.0.1.g01235"/>
</dbReference>
<feature type="domain" description="Apple" evidence="2">
    <location>
        <begin position="47"/>
        <end position="85"/>
    </location>
</feature>
<evidence type="ECO:0000313" key="3">
    <source>
        <dbReference type="Proteomes" id="UP000887565"/>
    </source>
</evidence>
<evidence type="ECO:0000313" key="4">
    <source>
        <dbReference type="WBParaSite" id="nRc.2.0.1.t01235-RA"/>
    </source>
</evidence>
<keyword evidence="1" id="KW-0732">Signal</keyword>
<organism evidence="3 4">
    <name type="scientific">Romanomermis culicivorax</name>
    <name type="common">Nematode worm</name>
    <dbReference type="NCBI Taxonomy" id="13658"/>
    <lineage>
        <taxon>Eukaryota</taxon>
        <taxon>Metazoa</taxon>
        <taxon>Ecdysozoa</taxon>
        <taxon>Nematoda</taxon>
        <taxon>Enoplea</taxon>
        <taxon>Dorylaimia</taxon>
        <taxon>Mermithida</taxon>
        <taxon>Mermithoidea</taxon>
        <taxon>Mermithidae</taxon>
        <taxon>Romanomermis</taxon>
    </lineage>
</organism>
<keyword evidence="3" id="KW-1185">Reference proteome</keyword>
<evidence type="ECO:0000259" key="2">
    <source>
        <dbReference type="Pfam" id="PF00024"/>
    </source>
</evidence>
<dbReference type="Gene3D" id="3.50.4.10">
    <property type="entry name" value="Hepatocyte Growth Factor"/>
    <property type="match status" value="1"/>
</dbReference>